<keyword evidence="9" id="KW-0010">Activator</keyword>
<keyword evidence="5" id="KW-0227">DNA damage</keyword>
<evidence type="ECO:0000256" key="3">
    <source>
        <dbReference type="ARBA" id="ARBA00022679"/>
    </source>
</evidence>
<evidence type="ECO:0000256" key="1">
    <source>
        <dbReference type="ARBA" id="ARBA00001947"/>
    </source>
</evidence>
<dbReference type="GO" id="GO:0043565">
    <property type="term" value="F:sequence-specific DNA binding"/>
    <property type="evidence" value="ECO:0007669"/>
    <property type="project" value="InterPro"/>
</dbReference>
<feature type="compositionally biased region" description="Basic and acidic residues" evidence="12">
    <location>
        <begin position="202"/>
        <end position="222"/>
    </location>
</feature>
<evidence type="ECO:0000313" key="15">
    <source>
        <dbReference type="Proteomes" id="UP000693672"/>
    </source>
</evidence>
<keyword evidence="8" id="KW-0238">DNA-binding</keyword>
<evidence type="ECO:0000256" key="8">
    <source>
        <dbReference type="ARBA" id="ARBA00023125"/>
    </source>
</evidence>
<evidence type="ECO:0000256" key="9">
    <source>
        <dbReference type="ARBA" id="ARBA00023159"/>
    </source>
</evidence>
<dbReference type="AlphaFoldDB" id="A0A916JVP4"/>
<evidence type="ECO:0000256" key="6">
    <source>
        <dbReference type="ARBA" id="ARBA00022833"/>
    </source>
</evidence>
<dbReference type="PANTHER" id="PTHR43280:SF28">
    <property type="entry name" value="HTH-TYPE TRANSCRIPTIONAL ACTIVATOR RHAS"/>
    <property type="match status" value="1"/>
</dbReference>
<dbReference type="EC" id="2.1.1.-" evidence="14"/>
<dbReference type="Pfam" id="PF12833">
    <property type="entry name" value="HTH_18"/>
    <property type="match status" value="1"/>
</dbReference>
<feature type="region of interest" description="Disordered" evidence="12">
    <location>
        <begin position="201"/>
        <end position="222"/>
    </location>
</feature>
<dbReference type="SMART" id="SM00342">
    <property type="entry name" value="HTH_ARAC"/>
    <property type="match status" value="1"/>
</dbReference>
<evidence type="ECO:0000313" key="14">
    <source>
        <dbReference type="EMBL" id="CAG7607058.1"/>
    </source>
</evidence>
<feature type="domain" description="HTH araC/xylS-type" evidence="13">
    <location>
        <begin position="107"/>
        <end position="205"/>
    </location>
</feature>
<evidence type="ECO:0000256" key="10">
    <source>
        <dbReference type="ARBA" id="ARBA00023163"/>
    </source>
</evidence>
<proteinExistence type="predicted"/>
<evidence type="ECO:0000256" key="12">
    <source>
        <dbReference type="SAM" id="MobiDB-lite"/>
    </source>
</evidence>
<reference evidence="14" key="1">
    <citation type="submission" date="2021-06" db="EMBL/GenBank/DDBJ databases">
        <authorList>
            <person name="Criscuolo A."/>
        </authorList>
    </citation>
    <scope>NUCLEOTIDE SEQUENCE</scope>
    <source>
        <strain evidence="14">CIP111600</strain>
    </source>
</reference>
<dbReference type="PROSITE" id="PS00041">
    <property type="entry name" value="HTH_ARAC_FAMILY_1"/>
    <property type="match status" value="1"/>
</dbReference>
<keyword evidence="4" id="KW-0479">Metal-binding</keyword>
<dbReference type="EMBL" id="CAJVAS010000003">
    <property type="protein sequence ID" value="CAG7607058.1"/>
    <property type="molecule type" value="Genomic_DNA"/>
</dbReference>
<evidence type="ECO:0000256" key="5">
    <source>
        <dbReference type="ARBA" id="ARBA00022763"/>
    </source>
</evidence>
<comment type="caution">
    <text evidence="14">The sequence shown here is derived from an EMBL/GenBank/DDBJ whole genome shotgun (WGS) entry which is preliminary data.</text>
</comment>
<dbReference type="GO" id="GO:0003700">
    <property type="term" value="F:DNA-binding transcription factor activity"/>
    <property type="evidence" value="ECO:0007669"/>
    <property type="project" value="InterPro"/>
</dbReference>
<accession>A0A916JVP4</accession>
<keyword evidence="15" id="KW-1185">Reference proteome</keyword>
<organism evidence="14 15">
    <name type="scientific">Paenibacillus solanacearum</name>
    <dbReference type="NCBI Taxonomy" id="2048548"/>
    <lineage>
        <taxon>Bacteria</taxon>
        <taxon>Bacillati</taxon>
        <taxon>Bacillota</taxon>
        <taxon>Bacilli</taxon>
        <taxon>Bacillales</taxon>
        <taxon>Paenibacillaceae</taxon>
        <taxon>Paenibacillus</taxon>
    </lineage>
</organism>
<dbReference type="Proteomes" id="UP000693672">
    <property type="component" value="Unassembled WGS sequence"/>
</dbReference>
<gene>
    <name evidence="14" type="primary">adaA</name>
    <name evidence="14" type="ORF">PAESOLCIP111_00919</name>
</gene>
<keyword evidence="3 14" id="KW-0808">Transferase</keyword>
<evidence type="ECO:0000256" key="11">
    <source>
        <dbReference type="ARBA" id="ARBA00023204"/>
    </source>
</evidence>
<evidence type="ECO:0000256" key="4">
    <source>
        <dbReference type="ARBA" id="ARBA00022723"/>
    </source>
</evidence>
<feature type="region of interest" description="Disordered" evidence="12">
    <location>
        <begin position="1"/>
        <end position="25"/>
    </location>
</feature>
<dbReference type="GO" id="GO:0032259">
    <property type="term" value="P:methylation"/>
    <property type="evidence" value="ECO:0007669"/>
    <property type="project" value="UniProtKB-KW"/>
</dbReference>
<dbReference type="GO" id="GO:0006307">
    <property type="term" value="P:DNA alkylation repair"/>
    <property type="evidence" value="ECO:0007669"/>
    <property type="project" value="UniProtKB-ARBA"/>
</dbReference>
<keyword evidence="11" id="KW-0234">DNA repair</keyword>
<keyword evidence="6" id="KW-0862">Zinc</keyword>
<evidence type="ECO:0000259" key="13">
    <source>
        <dbReference type="PROSITE" id="PS01124"/>
    </source>
</evidence>
<evidence type="ECO:0000256" key="2">
    <source>
        <dbReference type="ARBA" id="ARBA00022603"/>
    </source>
</evidence>
<name>A0A916JVP4_9BACL</name>
<protein>
    <submittedName>
        <fullName evidence="14">Bifunctional transcriptional activator/DNA repair enzyme AdaA</fullName>
        <ecNumber evidence="14">2.1.1.-</ecNumber>
    </submittedName>
</protein>
<keyword evidence="10" id="KW-0804">Transcription</keyword>
<dbReference type="FunFam" id="3.40.10.10:FF:000001">
    <property type="entry name" value="DNA-3-methyladenine glycosylase 2"/>
    <property type="match status" value="1"/>
</dbReference>
<dbReference type="InterPro" id="IPR018062">
    <property type="entry name" value="HTH_AraC-typ_CS"/>
</dbReference>
<dbReference type="GO" id="GO:0008270">
    <property type="term" value="F:zinc ion binding"/>
    <property type="evidence" value="ECO:0007669"/>
    <property type="project" value="InterPro"/>
</dbReference>
<dbReference type="Pfam" id="PF02805">
    <property type="entry name" value="Ada_Zn_binding"/>
    <property type="match status" value="1"/>
</dbReference>
<dbReference type="PROSITE" id="PS01124">
    <property type="entry name" value="HTH_ARAC_FAMILY_2"/>
    <property type="match status" value="1"/>
</dbReference>
<dbReference type="InterPro" id="IPR016220">
    <property type="entry name" value="Me-P-triester_DNA_alkyl-Trfase"/>
</dbReference>
<dbReference type="InterPro" id="IPR018060">
    <property type="entry name" value="HTH_AraC"/>
</dbReference>
<sequence length="222" mass="24783">MAQMNGQGKAGHRVEPAASDSTDVEAGGMTDEAWQAIIGNDASYDGIFFYAVKTTGIFCRPSCKSRVPNQTNVRIFRNARQALEAQFRPCKRCKPDGLRLPDEEWVAQIEQWIEGHYGETLTLGKVAELFHGSPYHLHRTFKRVKGITLAEHIQQTRIGQAMTELRTTARSIMDIAIAVGIPNAAHFATVFQKKTGLTPTQYRERADRAINESDGGMRHESH</sequence>
<comment type="cofactor">
    <cofactor evidence="1">
        <name>Zn(2+)</name>
        <dbReference type="ChEBI" id="CHEBI:29105"/>
    </cofactor>
</comment>
<dbReference type="PANTHER" id="PTHR43280">
    <property type="entry name" value="ARAC-FAMILY TRANSCRIPTIONAL REGULATOR"/>
    <property type="match status" value="1"/>
</dbReference>
<dbReference type="InterPro" id="IPR004026">
    <property type="entry name" value="Ada_DNA_repair_Zn-bd"/>
</dbReference>
<keyword evidence="7" id="KW-0805">Transcription regulation</keyword>
<evidence type="ECO:0000256" key="7">
    <source>
        <dbReference type="ARBA" id="ARBA00023015"/>
    </source>
</evidence>
<keyword evidence="2 14" id="KW-0489">Methyltransferase</keyword>
<dbReference type="GO" id="GO:0008168">
    <property type="term" value="F:methyltransferase activity"/>
    <property type="evidence" value="ECO:0007669"/>
    <property type="project" value="UniProtKB-KW"/>
</dbReference>
<dbReference type="PIRSF" id="PIRSF000408">
    <property type="entry name" value="Alkyltransferas_AdaA"/>
    <property type="match status" value="1"/>
</dbReference>